<evidence type="ECO:0000259" key="1">
    <source>
        <dbReference type="PROSITE" id="PS50887"/>
    </source>
</evidence>
<dbReference type="NCBIfam" id="TIGR00254">
    <property type="entry name" value="GGDEF"/>
    <property type="match status" value="1"/>
</dbReference>
<reference evidence="2 3" key="1">
    <citation type="journal article" date="2009" name="Stand. Genomic Sci.">
        <title>Complete genome sequence of Stackebrandtia nassauensis type strain (LLR-40K-21).</title>
        <authorList>
            <person name="Munk C."/>
            <person name="Lapidus A."/>
            <person name="Copeland A."/>
            <person name="Jando M."/>
            <person name="Mayilraj S."/>
            <person name="Glavina Del Rio T."/>
            <person name="Nolan M."/>
            <person name="Chen F."/>
            <person name="Lucas S."/>
            <person name="Tice H."/>
            <person name="Cheng J.F."/>
            <person name="Han C."/>
            <person name="Detter J.C."/>
            <person name="Bruce D."/>
            <person name="Goodwin L."/>
            <person name="Chain P."/>
            <person name="Pitluck S."/>
            <person name="Goker M."/>
            <person name="Ovchinikova G."/>
            <person name="Pati A."/>
            <person name="Ivanova N."/>
            <person name="Mavromatis K."/>
            <person name="Chen A."/>
            <person name="Palaniappan K."/>
            <person name="Land M."/>
            <person name="Hauser L."/>
            <person name="Chang Y.J."/>
            <person name="Jeffries C.D."/>
            <person name="Bristow J."/>
            <person name="Eisen J.A."/>
            <person name="Markowitz V."/>
            <person name="Hugenholtz P."/>
            <person name="Kyrpides N.C."/>
            <person name="Klenk H.P."/>
        </authorList>
    </citation>
    <scope>NUCLEOTIDE SEQUENCE [LARGE SCALE GENOMIC DNA]</scope>
    <source>
        <strain evidence="3">DSM 44728 / CIP 108903 / NRRL B-16338 / NBRC 102104 / LLR-40K-21</strain>
    </source>
</reference>
<dbReference type="STRING" id="446470.Snas_0334"/>
<dbReference type="KEGG" id="sna:Snas_0334"/>
<dbReference type="HOGENOM" id="CLU_000445_11_16_11"/>
<dbReference type="CDD" id="cd01949">
    <property type="entry name" value="GGDEF"/>
    <property type="match status" value="1"/>
</dbReference>
<dbReference type="Gene3D" id="3.30.70.270">
    <property type="match status" value="1"/>
</dbReference>
<accession>D3Q382</accession>
<keyword evidence="3" id="KW-1185">Reference proteome</keyword>
<dbReference type="PROSITE" id="PS50887">
    <property type="entry name" value="GGDEF"/>
    <property type="match status" value="1"/>
</dbReference>
<dbReference type="PANTHER" id="PTHR46663">
    <property type="entry name" value="DIGUANYLATE CYCLASE DGCT-RELATED"/>
    <property type="match status" value="1"/>
</dbReference>
<evidence type="ECO:0000313" key="3">
    <source>
        <dbReference type="Proteomes" id="UP000000844"/>
    </source>
</evidence>
<dbReference type="InterPro" id="IPR043128">
    <property type="entry name" value="Rev_trsase/Diguanyl_cyclase"/>
</dbReference>
<feature type="domain" description="GGDEF" evidence="1">
    <location>
        <begin position="63"/>
        <end position="194"/>
    </location>
</feature>
<organism evidence="2 3">
    <name type="scientific">Stackebrandtia nassauensis (strain DSM 44728 / CIP 108903 / NRRL B-16338 / NBRC 102104 / LLR-40K-21)</name>
    <dbReference type="NCBI Taxonomy" id="446470"/>
    <lineage>
        <taxon>Bacteria</taxon>
        <taxon>Bacillati</taxon>
        <taxon>Actinomycetota</taxon>
        <taxon>Actinomycetes</taxon>
        <taxon>Glycomycetales</taxon>
        <taxon>Glycomycetaceae</taxon>
        <taxon>Stackebrandtia</taxon>
    </lineage>
</organism>
<dbReference type="InterPro" id="IPR000160">
    <property type="entry name" value="GGDEF_dom"/>
</dbReference>
<dbReference type="SMART" id="SM00267">
    <property type="entry name" value="GGDEF"/>
    <property type="match status" value="1"/>
</dbReference>
<proteinExistence type="predicted"/>
<dbReference type="SUPFAM" id="SSF55073">
    <property type="entry name" value="Nucleotide cyclase"/>
    <property type="match status" value="1"/>
</dbReference>
<dbReference type="PANTHER" id="PTHR46663:SF2">
    <property type="entry name" value="GGDEF DOMAIN-CONTAINING PROTEIN"/>
    <property type="match status" value="1"/>
</dbReference>
<dbReference type="InterPro" id="IPR052163">
    <property type="entry name" value="DGC-Regulatory_Protein"/>
</dbReference>
<dbReference type="AlphaFoldDB" id="D3Q382"/>
<dbReference type="Proteomes" id="UP000000844">
    <property type="component" value="Chromosome"/>
</dbReference>
<evidence type="ECO:0000313" key="2">
    <source>
        <dbReference type="EMBL" id="ADD40052.1"/>
    </source>
</evidence>
<protein>
    <submittedName>
        <fullName evidence="2">Diguanylate cyclase</fullName>
    </submittedName>
</protein>
<sequence length="219" mass="23128">MSTVNMVSILVGAAPGLIAASTATVTALRWRRIACMDALTRIPNRRGLRRLARIVRKKAREGQPVAVAVVDLAKFKAVNDTFGHDTGDAVLAAVAKRLTDQAVVAGCVRLGGDEFAAALTPRRGCEWPLVIDVVSRWLSAPLTVDGQQLNLNARLGAATATGTDHDLSQLLAAADAAMYAARRNNRTTGLVHGGVAVPARPRVRARDDHDITIDTAVAA</sequence>
<dbReference type="Pfam" id="PF00990">
    <property type="entry name" value="GGDEF"/>
    <property type="match status" value="1"/>
</dbReference>
<dbReference type="InterPro" id="IPR029787">
    <property type="entry name" value="Nucleotide_cyclase"/>
</dbReference>
<dbReference type="eggNOG" id="COG2199">
    <property type="taxonomic scope" value="Bacteria"/>
</dbReference>
<dbReference type="OrthoDB" id="23692at2"/>
<dbReference type="EMBL" id="CP001778">
    <property type="protein sequence ID" value="ADD40052.1"/>
    <property type="molecule type" value="Genomic_DNA"/>
</dbReference>
<dbReference type="RefSeq" id="WP_013015623.1">
    <property type="nucleotide sequence ID" value="NC_013947.1"/>
</dbReference>
<name>D3Q382_STANL</name>
<gene>
    <name evidence="2" type="ordered locus">Snas_0334</name>
</gene>